<sequence length="421" mass="45914">MLDLIADRGAATTPADPRIRTTVRRPWEHPHHWWPRLTEATAHLPAPVGAIDLDALRYNALDMVVRAGGLPIRVATKSVRVRSVIDAALKVPGYQGLLAFTLPEALWLAEEHDDIVVAYPSVDRAALTRLVADEQAAARITLMVDDPAHLDLIDAVAAPGSRPRLRVAIDLDASWRSAALGHIGVRRSPLFSADDAARFARAVAERPGFRLVGVQMYEAQIAGQPDDTGSGDGLIRVVQERSRRELRERRTRIFEAVRAIVPLEFVTGGGTGSLEYSGSDPVLTEITAGSGLLAGHLFDDYRAFRPAPAAAIAFDVVRRPADDIATVMGGGWIASGPPVASRQPQPVWPTGLRTMPREGAGEVQSPLRGEAARTLRIGDRVWWRHAKSGEAAERIDAYHLVDGDRVIDELRTYRGERKAFL</sequence>
<dbReference type="SUPFAM" id="SSF51419">
    <property type="entry name" value="PLP-binding barrel"/>
    <property type="match status" value="1"/>
</dbReference>
<keyword evidence="4" id="KW-1185">Reference proteome</keyword>
<evidence type="ECO:0000259" key="2">
    <source>
        <dbReference type="Pfam" id="PF01168"/>
    </source>
</evidence>
<evidence type="ECO:0000313" key="3">
    <source>
        <dbReference type="EMBL" id="NYD53102.1"/>
    </source>
</evidence>
<dbReference type="InterPro" id="IPR029066">
    <property type="entry name" value="PLP-binding_barrel"/>
</dbReference>
<proteinExistence type="predicted"/>
<reference evidence="3 4" key="1">
    <citation type="submission" date="2020-07" db="EMBL/GenBank/DDBJ databases">
        <title>Sequencing the genomes of 1000 actinobacteria strains.</title>
        <authorList>
            <person name="Klenk H.-P."/>
        </authorList>
    </citation>
    <scope>NUCLEOTIDE SEQUENCE [LARGE SCALE GENOMIC DNA]</scope>
    <source>
        <strain evidence="3 4">DSM 22185</strain>
    </source>
</reference>
<accession>A0A7Y9ESE7</accession>
<dbReference type="GO" id="GO:0036088">
    <property type="term" value="P:D-serine catabolic process"/>
    <property type="evidence" value="ECO:0007669"/>
    <property type="project" value="TreeGrafter"/>
</dbReference>
<evidence type="ECO:0000256" key="1">
    <source>
        <dbReference type="SAM" id="MobiDB-lite"/>
    </source>
</evidence>
<comment type="caution">
    <text evidence="3">The sequence shown here is derived from an EMBL/GenBank/DDBJ whole genome shotgun (WGS) entry which is preliminary data.</text>
</comment>
<dbReference type="Gene3D" id="3.20.20.10">
    <property type="entry name" value="Alanine racemase"/>
    <property type="match status" value="1"/>
</dbReference>
<feature type="domain" description="Alanine racemase N-terminal" evidence="2">
    <location>
        <begin position="51"/>
        <end position="223"/>
    </location>
</feature>
<dbReference type="PANTHER" id="PTHR28004">
    <property type="entry name" value="ZGC:162816-RELATED"/>
    <property type="match status" value="1"/>
</dbReference>
<dbReference type="AlphaFoldDB" id="A0A7Y9ESE7"/>
<organism evidence="3 4">
    <name type="scientific">Microbacterium pseudoresistens</name>
    <dbReference type="NCBI Taxonomy" id="640634"/>
    <lineage>
        <taxon>Bacteria</taxon>
        <taxon>Bacillati</taxon>
        <taxon>Actinomycetota</taxon>
        <taxon>Actinomycetes</taxon>
        <taxon>Micrococcales</taxon>
        <taxon>Microbacteriaceae</taxon>
        <taxon>Microbacterium</taxon>
    </lineage>
</organism>
<dbReference type="GO" id="GO:0008721">
    <property type="term" value="F:D-serine ammonia-lyase activity"/>
    <property type="evidence" value="ECO:0007669"/>
    <property type="project" value="TreeGrafter"/>
</dbReference>
<feature type="region of interest" description="Disordered" evidence="1">
    <location>
        <begin position="336"/>
        <end position="360"/>
    </location>
</feature>
<dbReference type="Proteomes" id="UP000552045">
    <property type="component" value="Unassembled WGS sequence"/>
</dbReference>
<dbReference type="RefSeq" id="WP_370467876.1">
    <property type="nucleotide sequence ID" value="NZ_BAABLC010000003.1"/>
</dbReference>
<dbReference type="Pfam" id="PF01168">
    <property type="entry name" value="Ala_racemase_N"/>
    <property type="match status" value="1"/>
</dbReference>
<evidence type="ECO:0000313" key="4">
    <source>
        <dbReference type="Proteomes" id="UP000552045"/>
    </source>
</evidence>
<dbReference type="PANTHER" id="PTHR28004:SF2">
    <property type="entry name" value="D-SERINE DEHYDRATASE"/>
    <property type="match status" value="1"/>
</dbReference>
<dbReference type="InterPro" id="IPR051466">
    <property type="entry name" value="D-amino_acid_metab_enzyme"/>
</dbReference>
<protein>
    <submittedName>
        <fullName evidence="3">D-serine deaminase-like pyridoxal phosphate-dependent protein</fullName>
    </submittedName>
</protein>
<dbReference type="EMBL" id="JACCBH010000001">
    <property type="protein sequence ID" value="NYD53102.1"/>
    <property type="molecule type" value="Genomic_DNA"/>
</dbReference>
<dbReference type="InterPro" id="IPR001608">
    <property type="entry name" value="Ala_racemase_N"/>
</dbReference>
<gene>
    <name evidence="3" type="ORF">BKA02_000157</name>
</gene>
<name>A0A7Y9ESE7_9MICO</name>